<gene>
    <name evidence="2" type="ORF">AS203_07730</name>
</gene>
<keyword evidence="3" id="KW-1185">Reference proteome</keyword>
<protein>
    <submittedName>
        <fullName evidence="2">Uncharacterized protein</fullName>
    </submittedName>
</protein>
<proteinExistence type="predicted"/>
<dbReference type="EMBL" id="CP013195">
    <property type="protein sequence ID" value="ALO48981.1"/>
    <property type="molecule type" value="Genomic_DNA"/>
</dbReference>
<dbReference type="KEGG" id="peo:AS203_07730"/>
<dbReference type="PROSITE" id="PS51257">
    <property type="entry name" value="PROKAR_LIPOPROTEIN"/>
    <property type="match status" value="1"/>
</dbReference>
<evidence type="ECO:0000313" key="3">
    <source>
        <dbReference type="Proteomes" id="UP000056252"/>
    </source>
</evidence>
<evidence type="ECO:0000256" key="1">
    <source>
        <dbReference type="SAM" id="SignalP"/>
    </source>
</evidence>
<organism evidence="2 3">
    <name type="scientific">Hoylesella enoeca</name>
    <dbReference type="NCBI Taxonomy" id="76123"/>
    <lineage>
        <taxon>Bacteria</taxon>
        <taxon>Pseudomonadati</taxon>
        <taxon>Bacteroidota</taxon>
        <taxon>Bacteroidia</taxon>
        <taxon>Bacteroidales</taxon>
        <taxon>Prevotellaceae</taxon>
        <taxon>Hoylesella</taxon>
    </lineage>
</organism>
<reference evidence="3" key="1">
    <citation type="submission" date="2015-11" db="EMBL/GenBank/DDBJ databases">
        <authorList>
            <person name="Holder M.E."/>
            <person name="Ajami N.J."/>
            <person name="Petrosino J.F."/>
        </authorList>
    </citation>
    <scope>NUCLEOTIDE SEQUENCE [LARGE SCALE GENOMIC DNA]</scope>
    <source>
        <strain evidence="3">F0113</strain>
    </source>
</reference>
<evidence type="ECO:0000313" key="2">
    <source>
        <dbReference type="EMBL" id="ALO48981.1"/>
    </source>
</evidence>
<dbReference type="AlphaFoldDB" id="A0A0S2KL64"/>
<sequence length="504" mass="54766">MNKKRINQMLLIGTMLTAALFSACSNNDNTEQDQTISANKTIRFQLIDEDFGADTEIDATRAGQDTVLGRDTINLGNNITAEMSVERDAKQTPTTRAAGMSNGTYTVLAYQGGVLKGTLKGTVTSNVFTATSSNQDIILAPGTYTFYCCNDKVDISGDHLNVSLANAGTARIGTTTVTLPATPHHQTVSFAMKHVGARIRYKFEGYMPFYGDARPQYKAWGTSTLDATTGSYTYSDPLTTWTPIGSLMYLNASNDGTGTYTATASDYAYILPSATSSDLEININSLNIYKKSLSGIVQRVNNLPRTFYQNGSYTIKITLRYNYKLLYSDGTVDLLLPNGTPNHSASAKPIGVVVTDNNGTAGSGMAIALEDAKKSDGDYEMDEYSAAQAINYYNTYGPITTGANLSQWYLPSLAEWYKALTDICFSQGYIGGTSEMQSIYYAALDKEYVFQSSGTIGNKEYWTSEYGKAVGIDWNSAGYSTPGTGYAGANYSSNNKHVRPFIHF</sequence>
<name>A0A0S2KL64_9BACT</name>
<dbReference type="Proteomes" id="UP000056252">
    <property type="component" value="Chromosome"/>
</dbReference>
<dbReference type="STRING" id="76123.AS203_07730"/>
<feature type="chain" id="PRO_5006601834" evidence="1">
    <location>
        <begin position="24"/>
        <end position="504"/>
    </location>
</feature>
<feature type="signal peptide" evidence="1">
    <location>
        <begin position="1"/>
        <end position="23"/>
    </location>
</feature>
<keyword evidence="1" id="KW-0732">Signal</keyword>
<accession>A0A0S2KL64</accession>
<dbReference type="RefSeq" id="WP_060544352.1">
    <property type="nucleotide sequence ID" value="NZ_CP013195.1"/>
</dbReference>
<dbReference type="OrthoDB" id="1079049at2"/>